<accession>A0A177NL11</accession>
<reference evidence="1 2" key="1">
    <citation type="submission" date="2016-03" db="EMBL/GenBank/DDBJ databases">
        <authorList>
            <person name="Ploux O."/>
        </authorList>
    </citation>
    <scope>NUCLEOTIDE SEQUENCE [LARGE SCALE GENOMIC DNA]</scope>
    <source>
        <strain evidence="1 2">R-45378</strain>
    </source>
</reference>
<dbReference type="OrthoDB" id="6959740at2"/>
<proteinExistence type="predicted"/>
<organism evidence="1 2">
    <name type="scientific">Methylomonas koyamae</name>
    <dbReference type="NCBI Taxonomy" id="702114"/>
    <lineage>
        <taxon>Bacteria</taxon>
        <taxon>Pseudomonadati</taxon>
        <taxon>Pseudomonadota</taxon>
        <taxon>Gammaproteobacteria</taxon>
        <taxon>Methylococcales</taxon>
        <taxon>Methylococcaceae</taxon>
        <taxon>Methylomonas</taxon>
    </lineage>
</organism>
<evidence type="ECO:0000313" key="1">
    <source>
        <dbReference type="EMBL" id="OAI18254.1"/>
    </source>
</evidence>
<protein>
    <submittedName>
        <fullName evidence="1">Uncharacterized protein</fullName>
    </submittedName>
</protein>
<dbReference type="EMBL" id="LUUJ01000060">
    <property type="protein sequence ID" value="OAI18254.1"/>
    <property type="molecule type" value="Genomic_DNA"/>
</dbReference>
<name>A0A177NL11_9GAMM</name>
<dbReference type="RefSeq" id="WP_064040033.1">
    <property type="nucleotide sequence ID" value="NZ_LUUJ01000060.1"/>
</dbReference>
<dbReference type="Proteomes" id="UP000077857">
    <property type="component" value="Unassembled WGS sequence"/>
</dbReference>
<comment type="caution">
    <text evidence="1">The sequence shown here is derived from an EMBL/GenBank/DDBJ whole genome shotgun (WGS) entry which is preliminary data.</text>
</comment>
<gene>
    <name evidence="1" type="ORF">A1507_09785</name>
</gene>
<evidence type="ECO:0000313" key="2">
    <source>
        <dbReference type="Proteomes" id="UP000077857"/>
    </source>
</evidence>
<dbReference type="AlphaFoldDB" id="A0A177NL11"/>
<sequence>MTDSDIKIILSSDSNYEELTAEIFYEEKFIALLNQDEGLDSIKIEFPGPDVQENAVLRKIDLAVFEKALVEAKLKLKANTSP</sequence>